<reference evidence="2 3" key="1">
    <citation type="submission" date="2021-12" db="EMBL/GenBank/DDBJ databases">
        <title>Genome sequencing of bacteria with rrn-lacking chromosome and rrn-plasmid.</title>
        <authorList>
            <person name="Anda M."/>
            <person name="Iwasaki W."/>
        </authorList>
    </citation>
    <scope>NUCLEOTIDE SEQUENCE [LARGE SCALE GENOMIC DNA]</scope>
    <source>
        <strain evidence="2 3">NBRC 15940</strain>
    </source>
</reference>
<name>A0AAN5AM24_9BACT</name>
<protein>
    <recommendedName>
        <fullName evidence="1">HTH cro/C1-type domain-containing protein</fullName>
    </recommendedName>
</protein>
<sequence length="72" mass="8633">MKINQLIKKLRYDNDLTQNELAELFDLNPETVKRWEQGRSFPTFIKLIAILKHFGKEYDIDYTDLDPDKTED</sequence>
<dbReference type="PROSITE" id="PS50943">
    <property type="entry name" value="HTH_CROC1"/>
    <property type="match status" value="1"/>
</dbReference>
<feature type="domain" description="HTH cro/C1-type" evidence="1">
    <location>
        <begin position="7"/>
        <end position="63"/>
    </location>
</feature>
<evidence type="ECO:0000313" key="3">
    <source>
        <dbReference type="Proteomes" id="UP001310022"/>
    </source>
</evidence>
<dbReference type="Pfam" id="PF01381">
    <property type="entry name" value="HTH_3"/>
    <property type="match status" value="1"/>
</dbReference>
<accession>A0AAN5AM24</accession>
<dbReference type="Proteomes" id="UP001310022">
    <property type="component" value="Unassembled WGS sequence"/>
</dbReference>
<dbReference type="SUPFAM" id="SSF47413">
    <property type="entry name" value="lambda repressor-like DNA-binding domains"/>
    <property type="match status" value="1"/>
</dbReference>
<dbReference type="CDD" id="cd00093">
    <property type="entry name" value="HTH_XRE"/>
    <property type="match status" value="1"/>
</dbReference>
<dbReference type="Gene3D" id="1.10.260.40">
    <property type="entry name" value="lambda repressor-like DNA-binding domains"/>
    <property type="match status" value="1"/>
</dbReference>
<gene>
    <name evidence="2" type="ORF">PEDI_51670</name>
</gene>
<evidence type="ECO:0000259" key="1">
    <source>
        <dbReference type="PROSITE" id="PS50943"/>
    </source>
</evidence>
<comment type="caution">
    <text evidence="2">The sequence shown here is derived from an EMBL/GenBank/DDBJ whole genome shotgun (WGS) entry which is preliminary data.</text>
</comment>
<organism evidence="2 3">
    <name type="scientific">Persicobacter diffluens</name>
    <dbReference type="NCBI Taxonomy" id="981"/>
    <lineage>
        <taxon>Bacteria</taxon>
        <taxon>Pseudomonadati</taxon>
        <taxon>Bacteroidota</taxon>
        <taxon>Cytophagia</taxon>
        <taxon>Cytophagales</taxon>
        <taxon>Persicobacteraceae</taxon>
        <taxon>Persicobacter</taxon>
    </lineage>
</organism>
<proteinExistence type="predicted"/>
<dbReference type="RefSeq" id="WP_338239678.1">
    <property type="nucleotide sequence ID" value="NZ_BQKE01000006.1"/>
</dbReference>
<dbReference type="GO" id="GO:0003677">
    <property type="term" value="F:DNA binding"/>
    <property type="evidence" value="ECO:0007669"/>
    <property type="project" value="InterPro"/>
</dbReference>
<dbReference type="AlphaFoldDB" id="A0AAN5AM24"/>
<dbReference type="InterPro" id="IPR010982">
    <property type="entry name" value="Lambda_DNA-bd_dom_sf"/>
</dbReference>
<dbReference type="InterPro" id="IPR001387">
    <property type="entry name" value="Cro/C1-type_HTH"/>
</dbReference>
<evidence type="ECO:0000313" key="2">
    <source>
        <dbReference type="EMBL" id="GJM64615.1"/>
    </source>
</evidence>
<dbReference type="EMBL" id="BQKE01000006">
    <property type="protein sequence ID" value="GJM64615.1"/>
    <property type="molecule type" value="Genomic_DNA"/>
</dbReference>
<keyword evidence="3" id="KW-1185">Reference proteome</keyword>
<dbReference type="SMART" id="SM00530">
    <property type="entry name" value="HTH_XRE"/>
    <property type="match status" value="1"/>
</dbReference>